<proteinExistence type="inferred from homology"/>
<evidence type="ECO:0000256" key="5">
    <source>
        <dbReference type="ARBA" id="ARBA00023242"/>
    </source>
</evidence>
<dbReference type="PANTHER" id="PTHR13587">
    <property type="entry name" value="INTEGRATOR COMPLEX SUBUNIT 3"/>
    <property type="match status" value="1"/>
</dbReference>
<feature type="domain" description="Ints3-like C-terminal" evidence="8">
    <location>
        <begin position="553"/>
        <end position="950"/>
    </location>
</feature>
<dbReference type="GeneID" id="101847930"/>
<gene>
    <name evidence="10" type="primary">LOC101847930</name>
</gene>
<feature type="domain" description="Integrator complex subunit 3 N-terminal" evidence="7">
    <location>
        <begin position="61"/>
        <end position="466"/>
    </location>
</feature>
<name>A0ABM0JDB5_APLCA</name>
<keyword evidence="9" id="KW-1185">Reference proteome</keyword>
<keyword evidence="5" id="KW-0539">Nucleus</keyword>
<dbReference type="Pfam" id="PF10189">
    <property type="entry name" value="Ints3_N"/>
    <property type="match status" value="1"/>
</dbReference>
<organism evidence="9 10">
    <name type="scientific">Aplysia californica</name>
    <name type="common">California sea hare</name>
    <dbReference type="NCBI Taxonomy" id="6500"/>
    <lineage>
        <taxon>Eukaryota</taxon>
        <taxon>Metazoa</taxon>
        <taxon>Spiralia</taxon>
        <taxon>Lophotrochozoa</taxon>
        <taxon>Mollusca</taxon>
        <taxon>Gastropoda</taxon>
        <taxon>Heterobranchia</taxon>
        <taxon>Euthyneura</taxon>
        <taxon>Tectipleura</taxon>
        <taxon>Aplysiida</taxon>
        <taxon>Aplysioidea</taxon>
        <taxon>Aplysiidae</taxon>
        <taxon>Aplysia</taxon>
    </lineage>
</organism>
<evidence type="ECO:0000256" key="3">
    <source>
        <dbReference type="ARBA" id="ARBA00006130"/>
    </source>
</evidence>
<dbReference type="Proteomes" id="UP000694888">
    <property type="component" value="Unplaced"/>
</dbReference>
<evidence type="ECO:0000313" key="9">
    <source>
        <dbReference type="Proteomes" id="UP000694888"/>
    </source>
</evidence>
<comment type="similarity">
    <text evidence="3">Belongs to the Integrator subunit 3 family.</text>
</comment>
<dbReference type="Pfam" id="PF24566">
    <property type="entry name" value="HEAT_Ints3_C"/>
    <property type="match status" value="1"/>
</dbReference>
<evidence type="ECO:0000259" key="7">
    <source>
        <dbReference type="Pfam" id="PF10189"/>
    </source>
</evidence>
<evidence type="ECO:0000256" key="6">
    <source>
        <dbReference type="SAM" id="MobiDB-lite"/>
    </source>
</evidence>
<evidence type="ECO:0000256" key="4">
    <source>
        <dbReference type="ARBA" id="ARBA00022490"/>
    </source>
</evidence>
<accession>A0ABM0JDB5</accession>
<keyword evidence="4" id="KW-0963">Cytoplasm</keyword>
<feature type="region of interest" description="Disordered" evidence="6">
    <location>
        <begin position="967"/>
        <end position="1018"/>
    </location>
</feature>
<comment type="subcellular location">
    <subcellularLocation>
        <location evidence="2">Cytoplasm</location>
    </subcellularLocation>
    <subcellularLocation>
        <location evidence="1">Nucleus</location>
    </subcellularLocation>
</comment>
<dbReference type="PANTHER" id="PTHR13587:SF7">
    <property type="entry name" value="INTEGRATOR COMPLEX SUBUNIT 3"/>
    <property type="match status" value="1"/>
</dbReference>
<protein>
    <submittedName>
        <fullName evidence="10">Integrator complex subunit 3 isoform X1</fullName>
    </submittedName>
</protein>
<dbReference type="InterPro" id="IPR019333">
    <property type="entry name" value="INTS3_N"/>
</dbReference>
<dbReference type="InterPro" id="IPR045334">
    <property type="entry name" value="INTS3"/>
</dbReference>
<evidence type="ECO:0000256" key="2">
    <source>
        <dbReference type="ARBA" id="ARBA00004496"/>
    </source>
</evidence>
<dbReference type="InterPro" id="IPR056518">
    <property type="entry name" value="HEAT_Ints3_C"/>
</dbReference>
<reference evidence="10" key="1">
    <citation type="submission" date="2025-08" db="UniProtKB">
        <authorList>
            <consortium name="RefSeq"/>
        </authorList>
    </citation>
    <scope>IDENTIFICATION</scope>
</reference>
<evidence type="ECO:0000256" key="1">
    <source>
        <dbReference type="ARBA" id="ARBA00004123"/>
    </source>
</evidence>
<evidence type="ECO:0000313" key="10">
    <source>
        <dbReference type="RefSeq" id="XP_005091079.1"/>
    </source>
</evidence>
<evidence type="ECO:0000259" key="8">
    <source>
        <dbReference type="Pfam" id="PF24566"/>
    </source>
</evidence>
<dbReference type="RefSeq" id="XP_005091079.1">
    <property type="nucleotide sequence ID" value="XM_005091022.3"/>
</dbReference>
<sequence length="1018" mass="116198">MESLGSKEKTFSRLLHLSPIDVKDELDEKLERCYSVILGLMTSTDRENSEALYAHVAKGNQQHDEVQMGLLYAILAEPKMQVKSFRELNLVARDGLTCLLTKINQIVYEKWLKLLDSTKAQMLWLCRELVKMNAQGADSVCLGILRQIVGGDISQKNIWLAESMLDLFLENKPFLAKNVSLVPTVVYTYLRIIVDHGNPTLARLRQKEVELCASLLHSDWQECMKIGRDLVRLLQNVARIPEFEALWKAIHLNPTSLSPNFTGVSQLLQSRTKTKFLVGRLTPDMENKLIFLITKVRFGNQKRYQDWFQRQYLSTPESQSLRCDLIRYICAAFHPSNELLCSDIIPRWAVIGWLLTTCTSNVAASDAKLALFYDWLFFDPEKEIMNIEPAVLVMFHSMRPHPAITATLLDFMCRIMNNFSVTHSAQIRNSIFTALRTILEKRVLPSLSPLFDNPKLDKELRNLLRENFSEFCSQEVKDVASIKSELDMDTGNNHIGENNLSDACFSDDEEDTVPMGKMKEEVGFRPIKESAAYVAVDITEHLNQLSGQIHDLTSELQGESNQEMQCDLTDQLMQRVIQEEDFDQDTTSTLAICLCQILSPQFNSRLFPEEVDEDDFLFCSSPRSIEDSIGSPLFVIFRFLSQMSEEDPRRQPLLQLLAEMYMKQPRVGYMMLYFLKVSKGSDEKMGTYKDFCQNVDGKDLKSCLTSDLKLCQVDDVRLFTFLIPDVYTHFPSIASGDATILNLIVSSIDGTQLQDLICQILQGHLMMFKNKETFLSVLNASLEWETIEQYFLWQLVMAHNIPVEHILPILPKLEFTANAEALTSLMVLLKQVSPNWDLLRPVLSRECKKSDFFTVSILKYWAQEHEDRLAELINFQLTKLNGTPKKRQRTGGGIKKDHPTVDQILAHLDHMRQVCRNISFLNHENIQHALQQVQITEAQKAKYSDLLALAEDIDDMKIVRVLRGRKASNASGLSPKHTKNKKSAESDSGGSDSSDDEIKPQTKKRKKMAAANVEEDSD</sequence>